<feature type="region of interest" description="Disordered" evidence="4">
    <location>
        <begin position="1"/>
        <end position="27"/>
    </location>
</feature>
<comment type="subcellular location">
    <subcellularLocation>
        <location evidence="1">Cell envelope</location>
    </subcellularLocation>
</comment>
<dbReference type="GO" id="GO:0015036">
    <property type="term" value="F:disulfide oxidoreductase activity"/>
    <property type="evidence" value="ECO:0007669"/>
    <property type="project" value="UniProtKB-ARBA"/>
</dbReference>
<dbReference type="GO" id="GO:0030313">
    <property type="term" value="C:cell envelope"/>
    <property type="evidence" value="ECO:0007669"/>
    <property type="project" value="UniProtKB-SubCell"/>
</dbReference>
<sequence length="205" mass="21335">MTRPPAAPVGPEDHANHPASGAAAGERAGAVPPRRRWLYGAAAAVVAAGGAGWAALAWRQGQTSAAAVPAGLWQQSFPTPEGGVLDLQALRGQPLVLNFWATWCPPCVAELPLLSSFSRENAANGWQVLGIAVDQAAAVRTFLDRVPVAFPVALAPQGGIALSRSLGNLAGGLPFTVVFGADGQVRHRKMGQITPQNLQDWMALR</sequence>
<accession>A0A4R2N989</accession>
<evidence type="ECO:0000256" key="1">
    <source>
        <dbReference type="ARBA" id="ARBA00004196"/>
    </source>
</evidence>
<feature type="compositionally biased region" description="Low complexity" evidence="4">
    <location>
        <begin position="18"/>
        <end position="27"/>
    </location>
</feature>
<dbReference type="PANTHER" id="PTHR42852">
    <property type="entry name" value="THIOL:DISULFIDE INTERCHANGE PROTEIN DSBE"/>
    <property type="match status" value="1"/>
</dbReference>
<evidence type="ECO:0000256" key="2">
    <source>
        <dbReference type="ARBA" id="ARBA00022748"/>
    </source>
</evidence>
<organism evidence="6 7">
    <name type="scientific">Simplicispira metamorpha</name>
    <dbReference type="NCBI Taxonomy" id="80881"/>
    <lineage>
        <taxon>Bacteria</taxon>
        <taxon>Pseudomonadati</taxon>
        <taxon>Pseudomonadota</taxon>
        <taxon>Betaproteobacteria</taxon>
        <taxon>Burkholderiales</taxon>
        <taxon>Comamonadaceae</taxon>
        <taxon>Simplicispira</taxon>
    </lineage>
</organism>
<dbReference type="SUPFAM" id="SSF52833">
    <property type="entry name" value="Thioredoxin-like"/>
    <property type="match status" value="1"/>
</dbReference>
<dbReference type="Proteomes" id="UP000295182">
    <property type="component" value="Unassembled WGS sequence"/>
</dbReference>
<dbReference type="PROSITE" id="PS00194">
    <property type="entry name" value="THIOREDOXIN_1"/>
    <property type="match status" value="1"/>
</dbReference>
<gene>
    <name evidence="6" type="ORF">EV674_11265</name>
</gene>
<keyword evidence="3" id="KW-0676">Redox-active center</keyword>
<evidence type="ECO:0000256" key="4">
    <source>
        <dbReference type="SAM" id="MobiDB-lite"/>
    </source>
</evidence>
<dbReference type="EMBL" id="SLXH01000012">
    <property type="protein sequence ID" value="TCP17508.1"/>
    <property type="molecule type" value="Genomic_DNA"/>
</dbReference>
<dbReference type="OrthoDB" id="9811352at2"/>
<dbReference type="GO" id="GO:0016853">
    <property type="term" value="F:isomerase activity"/>
    <property type="evidence" value="ECO:0007669"/>
    <property type="project" value="UniProtKB-KW"/>
</dbReference>
<dbReference type="Pfam" id="PF08534">
    <property type="entry name" value="Redoxin"/>
    <property type="match status" value="1"/>
</dbReference>
<dbReference type="InterPro" id="IPR006311">
    <property type="entry name" value="TAT_signal"/>
</dbReference>
<dbReference type="InterPro" id="IPR013766">
    <property type="entry name" value="Thioredoxin_domain"/>
</dbReference>
<dbReference type="CDD" id="cd02966">
    <property type="entry name" value="TlpA_like_family"/>
    <property type="match status" value="1"/>
</dbReference>
<feature type="domain" description="Thioredoxin" evidence="5">
    <location>
        <begin position="66"/>
        <end position="205"/>
    </location>
</feature>
<dbReference type="GO" id="GO:0017004">
    <property type="term" value="P:cytochrome complex assembly"/>
    <property type="evidence" value="ECO:0007669"/>
    <property type="project" value="UniProtKB-KW"/>
</dbReference>
<dbReference type="InterPro" id="IPR050553">
    <property type="entry name" value="Thioredoxin_ResA/DsbE_sf"/>
</dbReference>
<dbReference type="InterPro" id="IPR017937">
    <property type="entry name" value="Thioredoxin_CS"/>
</dbReference>
<dbReference type="RefSeq" id="WP_119013075.1">
    <property type="nucleotide sequence ID" value="NZ_QXNC01000012.1"/>
</dbReference>
<dbReference type="InterPro" id="IPR013740">
    <property type="entry name" value="Redoxin"/>
</dbReference>
<dbReference type="PROSITE" id="PS51352">
    <property type="entry name" value="THIOREDOXIN_2"/>
    <property type="match status" value="1"/>
</dbReference>
<evidence type="ECO:0000256" key="3">
    <source>
        <dbReference type="ARBA" id="ARBA00023284"/>
    </source>
</evidence>
<dbReference type="AlphaFoldDB" id="A0A4R2N989"/>
<evidence type="ECO:0000313" key="7">
    <source>
        <dbReference type="Proteomes" id="UP000295182"/>
    </source>
</evidence>
<proteinExistence type="predicted"/>
<dbReference type="InterPro" id="IPR036249">
    <property type="entry name" value="Thioredoxin-like_sf"/>
</dbReference>
<protein>
    <submittedName>
        <fullName evidence="6">Thiol-disulfide isomerase/thioredoxin</fullName>
    </submittedName>
</protein>
<keyword evidence="7" id="KW-1185">Reference proteome</keyword>
<keyword evidence="2" id="KW-0201">Cytochrome c-type biogenesis</keyword>
<dbReference type="Gene3D" id="3.40.30.10">
    <property type="entry name" value="Glutaredoxin"/>
    <property type="match status" value="1"/>
</dbReference>
<evidence type="ECO:0000259" key="5">
    <source>
        <dbReference type="PROSITE" id="PS51352"/>
    </source>
</evidence>
<name>A0A4R2N989_9BURK</name>
<reference evidence="6 7" key="1">
    <citation type="submission" date="2019-03" db="EMBL/GenBank/DDBJ databases">
        <title>Genomic Encyclopedia of Type Strains, Phase IV (KMG-IV): sequencing the most valuable type-strain genomes for metagenomic binning, comparative biology and taxonomic classification.</title>
        <authorList>
            <person name="Goeker M."/>
        </authorList>
    </citation>
    <scope>NUCLEOTIDE SEQUENCE [LARGE SCALE GENOMIC DNA]</scope>
    <source>
        <strain evidence="6 7">DSM 1837</strain>
    </source>
</reference>
<dbReference type="PANTHER" id="PTHR42852:SF13">
    <property type="entry name" value="PROTEIN DIPZ"/>
    <property type="match status" value="1"/>
</dbReference>
<keyword evidence="6" id="KW-0413">Isomerase</keyword>
<dbReference type="PROSITE" id="PS51318">
    <property type="entry name" value="TAT"/>
    <property type="match status" value="1"/>
</dbReference>
<comment type="caution">
    <text evidence="6">The sequence shown here is derived from an EMBL/GenBank/DDBJ whole genome shotgun (WGS) entry which is preliminary data.</text>
</comment>
<evidence type="ECO:0000313" key="6">
    <source>
        <dbReference type="EMBL" id="TCP17508.1"/>
    </source>
</evidence>